<dbReference type="InterPro" id="IPR045864">
    <property type="entry name" value="aa-tRNA-synth_II/BPL/LPL"/>
</dbReference>
<proteinExistence type="inferred from homology"/>
<dbReference type="RefSeq" id="WP_159763342.1">
    <property type="nucleotide sequence ID" value="NZ_WUUT01000002.1"/>
</dbReference>
<dbReference type="InterPro" id="IPR013196">
    <property type="entry name" value="HTH_11"/>
</dbReference>
<evidence type="ECO:0000313" key="3">
    <source>
        <dbReference type="EMBL" id="MXR51197.1"/>
    </source>
</evidence>
<dbReference type="NCBIfam" id="TIGR00121">
    <property type="entry name" value="birA_ligase"/>
    <property type="match status" value="1"/>
</dbReference>
<accession>A0A6B0T218</accession>
<dbReference type="Gene3D" id="3.30.930.10">
    <property type="entry name" value="Bira Bifunctional Protein, Domain 2"/>
    <property type="match status" value="1"/>
</dbReference>
<dbReference type="GO" id="GO:0005737">
    <property type="term" value="C:cytoplasm"/>
    <property type="evidence" value="ECO:0007669"/>
    <property type="project" value="TreeGrafter"/>
</dbReference>
<dbReference type="InterPro" id="IPR030855">
    <property type="entry name" value="Bifunct_BirA"/>
</dbReference>
<keyword evidence="4" id="KW-1185">Reference proteome</keyword>
<name>A0A6B0T218_9EURY</name>
<dbReference type="SUPFAM" id="SSF46785">
    <property type="entry name" value="Winged helix' DNA-binding domain"/>
    <property type="match status" value="1"/>
</dbReference>
<organism evidence="3 4">
    <name type="scientific">Halovenus carboxidivorans</name>
    <dbReference type="NCBI Taxonomy" id="2692199"/>
    <lineage>
        <taxon>Archaea</taxon>
        <taxon>Methanobacteriati</taxon>
        <taxon>Methanobacteriota</taxon>
        <taxon>Stenosarchaea group</taxon>
        <taxon>Halobacteria</taxon>
        <taxon>Halobacteriales</taxon>
        <taxon>Haloarculaceae</taxon>
        <taxon>Halovenus</taxon>
    </lineage>
</organism>
<dbReference type="EMBL" id="WUUT01000002">
    <property type="protein sequence ID" value="MXR51197.1"/>
    <property type="molecule type" value="Genomic_DNA"/>
</dbReference>
<protein>
    <submittedName>
        <fullName evidence="3">Biotin--[acetyl-CoA-carboxylase] ligase</fullName>
        <ecNumber evidence="3">6.3.4.15</ecNumber>
    </submittedName>
</protein>
<dbReference type="InterPro" id="IPR004408">
    <property type="entry name" value="Biotin_CoA_COase_ligase"/>
</dbReference>
<dbReference type="Pfam" id="PF02237">
    <property type="entry name" value="BPL_C"/>
    <property type="match status" value="1"/>
</dbReference>
<dbReference type="PANTHER" id="PTHR12835:SF5">
    <property type="entry name" value="BIOTIN--PROTEIN LIGASE"/>
    <property type="match status" value="1"/>
</dbReference>
<evidence type="ECO:0000259" key="2">
    <source>
        <dbReference type="PROSITE" id="PS51733"/>
    </source>
</evidence>
<dbReference type="CDD" id="cd16442">
    <property type="entry name" value="BPL"/>
    <property type="match status" value="1"/>
</dbReference>
<reference evidence="3 4" key="1">
    <citation type="submission" date="2019-12" db="EMBL/GenBank/DDBJ databases">
        <title>Isolation and characterization of three novel carbon monoxide-oxidizing members of Halobacteria from salione crusts and soils.</title>
        <authorList>
            <person name="Myers M.R."/>
            <person name="King G.M."/>
        </authorList>
    </citation>
    <scope>NUCLEOTIDE SEQUENCE [LARGE SCALE GENOMIC DNA]</scope>
    <source>
        <strain evidence="3 4">WSH3</strain>
    </source>
</reference>
<dbReference type="PANTHER" id="PTHR12835">
    <property type="entry name" value="BIOTIN PROTEIN LIGASE"/>
    <property type="match status" value="1"/>
</dbReference>
<dbReference type="Proteomes" id="UP000466535">
    <property type="component" value="Unassembled WGS sequence"/>
</dbReference>
<sequence length="311" mass="33209">MHSTRKQVLDAVADGPVSGPDLAADLDISRAAVWNHIEALREEGFTIDSGPDGYTLEAVPEFGGPAIEYGLDAPLDVEYHDEIGSTNERARELAAAGRSDTVVVADRQTGGRARLDREWVSPSGGIWASILIRPEVPPARAPLYTLVAAVATARAARHCGADATIKWPNDVRVGGRKLAGILTEMEGEADRISWLVVGIGLNANVDPADLPGDQPATSLQSEVGTVDRRAVTQHLLEEFWTLSTARPETVMDGWRDLSSTLGKRVRVDTPDGRIVGEAVDITVPGTLIVETDTGTREVSAGDCEHLRPADS</sequence>
<dbReference type="HAMAP" id="MF_00978">
    <property type="entry name" value="Bifunct_BirA"/>
    <property type="match status" value="1"/>
</dbReference>
<dbReference type="PROSITE" id="PS51733">
    <property type="entry name" value="BPL_LPL_CATALYTIC"/>
    <property type="match status" value="1"/>
</dbReference>
<feature type="domain" description="BPL/LPL catalytic" evidence="2">
    <location>
        <begin position="62"/>
        <end position="247"/>
    </location>
</feature>
<dbReference type="EC" id="6.3.4.15" evidence="3"/>
<dbReference type="Pfam" id="PF08279">
    <property type="entry name" value="HTH_11"/>
    <property type="match status" value="1"/>
</dbReference>
<dbReference type="InterPro" id="IPR004143">
    <property type="entry name" value="BPL_LPL_catalytic"/>
</dbReference>
<dbReference type="OrthoDB" id="46252at2157"/>
<evidence type="ECO:0000256" key="1">
    <source>
        <dbReference type="ARBA" id="ARBA00022598"/>
    </source>
</evidence>
<dbReference type="InterPro" id="IPR011991">
    <property type="entry name" value="ArsR-like_HTH"/>
</dbReference>
<dbReference type="CDD" id="cd00090">
    <property type="entry name" value="HTH_ARSR"/>
    <property type="match status" value="1"/>
</dbReference>
<dbReference type="InterPro" id="IPR036388">
    <property type="entry name" value="WH-like_DNA-bd_sf"/>
</dbReference>
<dbReference type="GO" id="GO:0004077">
    <property type="term" value="F:biotin--[biotin carboxyl-carrier protein] ligase activity"/>
    <property type="evidence" value="ECO:0007669"/>
    <property type="project" value="UniProtKB-EC"/>
</dbReference>
<dbReference type="Pfam" id="PF03099">
    <property type="entry name" value="BPL_LplA_LipB"/>
    <property type="match status" value="1"/>
</dbReference>
<dbReference type="GO" id="GO:0006355">
    <property type="term" value="P:regulation of DNA-templated transcription"/>
    <property type="evidence" value="ECO:0007669"/>
    <property type="project" value="InterPro"/>
</dbReference>
<evidence type="ECO:0000313" key="4">
    <source>
        <dbReference type="Proteomes" id="UP000466535"/>
    </source>
</evidence>
<comment type="caution">
    <text evidence="3">The sequence shown here is derived from an EMBL/GenBank/DDBJ whole genome shotgun (WGS) entry which is preliminary data.</text>
</comment>
<dbReference type="InterPro" id="IPR003142">
    <property type="entry name" value="BPL_C"/>
</dbReference>
<dbReference type="InterPro" id="IPR036390">
    <property type="entry name" value="WH_DNA-bd_sf"/>
</dbReference>
<dbReference type="Gene3D" id="1.10.10.10">
    <property type="entry name" value="Winged helix-like DNA-binding domain superfamily/Winged helix DNA-binding domain"/>
    <property type="match status" value="1"/>
</dbReference>
<keyword evidence="1 3" id="KW-0436">Ligase</keyword>
<gene>
    <name evidence="3" type="ORF">GRX03_06210</name>
</gene>
<dbReference type="SUPFAM" id="SSF55681">
    <property type="entry name" value="Class II aaRS and biotin synthetases"/>
    <property type="match status" value="1"/>
</dbReference>
<dbReference type="Gene3D" id="2.30.30.100">
    <property type="match status" value="1"/>
</dbReference>
<dbReference type="AlphaFoldDB" id="A0A6B0T218"/>